<dbReference type="PANTHER" id="PTHR13779">
    <property type="entry name" value="WERNER HELICASE-INTERACTING PROTEIN 1 FAMILY MEMBER"/>
    <property type="match status" value="1"/>
</dbReference>
<evidence type="ECO:0000256" key="2">
    <source>
        <dbReference type="ARBA" id="ARBA00022741"/>
    </source>
</evidence>
<dbReference type="GO" id="GO:0016887">
    <property type="term" value="F:ATP hydrolysis activity"/>
    <property type="evidence" value="ECO:0007669"/>
    <property type="project" value="InterPro"/>
</dbReference>
<dbReference type="Pfam" id="PF12002">
    <property type="entry name" value="MgsA_C"/>
    <property type="match status" value="1"/>
</dbReference>
<dbReference type="Gene3D" id="1.10.8.60">
    <property type="match status" value="1"/>
</dbReference>
<evidence type="ECO:0000256" key="1">
    <source>
        <dbReference type="ARBA" id="ARBA00008959"/>
    </source>
</evidence>
<keyword evidence="2" id="KW-0547">Nucleotide-binding</keyword>
<dbReference type="Gene3D" id="1.10.3710.10">
    <property type="entry name" value="DNA polymerase III clamp loader subunits, C-terminal domain"/>
    <property type="match status" value="1"/>
</dbReference>
<dbReference type="InterPro" id="IPR003959">
    <property type="entry name" value="ATPase_AAA_core"/>
</dbReference>
<protein>
    <submittedName>
        <fullName evidence="5">Putative ATPase</fullName>
    </submittedName>
</protein>
<name>A0A1G9CK98_9BACI</name>
<dbReference type="Pfam" id="PF00004">
    <property type="entry name" value="AAA"/>
    <property type="match status" value="1"/>
</dbReference>
<organism evidence="5 6">
    <name type="scientific">Sediminibacillus albus</name>
    <dbReference type="NCBI Taxonomy" id="407036"/>
    <lineage>
        <taxon>Bacteria</taxon>
        <taxon>Bacillati</taxon>
        <taxon>Bacillota</taxon>
        <taxon>Bacilli</taxon>
        <taxon>Bacillales</taxon>
        <taxon>Bacillaceae</taxon>
        <taxon>Sediminibacillus</taxon>
    </lineage>
</organism>
<dbReference type="InterPro" id="IPR008921">
    <property type="entry name" value="DNA_pol3_clamp-load_cplx_C"/>
</dbReference>
<dbReference type="GO" id="GO:0005524">
    <property type="term" value="F:ATP binding"/>
    <property type="evidence" value="ECO:0007669"/>
    <property type="project" value="UniProtKB-KW"/>
</dbReference>
<dbReference type="Proteomes" id="UP000198694">
    <property type="component" value="Unassembled WGS sequence"/>
</dbReference>
<reference evidence="5 6" key="1">
    <citation type="submission" date="2016-10" db="EMBL/GenBank/DDBJ databases">
        <authorList>
            <person name="de Groot N.N."/>
        </authorList>
    </citation>
    <scope>NUCLEOTIDE SEQUENCE [LARGE SCALE GENOMIC DNA]</scope>
    <source>
        <strain evidence="5 6">CGMCC 1.6502</strain>
    </source>
</reference>
<keyword evidence="6" id="KW-1185">Reference proteome</keyword>
<proteinExistence type="inferred from homology"/>
<dbReference type="GO" id="GO:0008047">
    <property type="term" value="F:enzyme activator activity"/>
    <property type="evidence" value="ECO:0007669"/>
    <property type="project" value="TreeGrafter"/>
</dbReference>
<evidence type="ECO:0000313" key="5">
    <source>
        <dbReference type="EMBL" id="SDK52048.1"/>
    </source>
</evidence>
<dbReference type="CDD" id="cd18139">
    <property type="entry name" value="HLD_clamp_RarA"/>
    <property type="match status" value="1"/>
</dbReference>
<dbReference type="EMBL" id="FNFL01000008">
    <property type="protein sequence ID" value="SDK52048.1"/>
    <property type="molecule type" value="Genomic_DNA"/>
</dbReference>
<dbReference type="GO" id="GO:0003677">
    <property type="term" value="F:DNA binding"/>
    <property type="evidence" value="ECO:0007669"/>
    <property type="project" value="InterPro"/>
</dbReference>
<keyword evidence="3" id="KW-0067">ATP-binding</keyword>
<dbReference type="PANTHER" id="PTHR13779:SF7">
    <property type="entry name" value="ATPASE WRNIP1"/>
    <property type="match status" value="1"/>
</dbReference>
<dbReference type="SMART" id="SM00382">
    <property type="entry name" value="AAA"/>
    <property type="match status" value="1"/>
</dbReference>
<dbReference type="Pfam" id="PF16193">
    <property type="entry name" value="AAA_assoc_2"/>
    <property type="match status" value="1"/>
</dbReference>
<sequence>MRNKEPLAYRMRPKTIDDIIGQDEIIGKKTKLYQMLTNGYVPSLLLYGEPGIGKTAIAHAIAGTVNLPFTSMNATTSGKKDVEIVIEKAKMEGSTILFLDEIHRFNKAQQDYLLPHVEKGLIILIGATTENPYHDVNPAIRSRCGQIKQLTRLESEDIKTLLYHALEDEDRGLGSLSINASASEQAVERIAEGTNGDARKALNVLEAVVFASGSQDEEIVLQESTVEEFIDKAGVYGDKKGSNFYNLLSSLQKSIRGSDVNAALYYLAHLLESGDLTAVNRRLLVIAYEDIGLSNRSIGGHVLAAVEASERLGMPEARIPLSVAVVDMCLSTKSNSAYKALDDAINDIRKGKVGDVPLHLRDTHYKGAKDLGHEGYKYPHNYPIGSFGGWVNQDYLPHNLKDRQYYHPVEAGEEKRMAEIYKKLKDFKKGKK</sequence>
<dbReference type="InterPro" id="IPR003593">
    <property type="entry name" value="AAA+_ATPase"/>
</dbReference>
<dbReference type="InterPro" id="IPR027417">
    <property type="entry name" value="P-loop_NTPase"/>
</dbReference>
<dbReference type="Gene3D" id="1.20.272.10">
    <property type="match status" value="1"/>
</dbReference>
<accession>A0A1G9CK98</accession>
<dbReference type="AlphaFoldDB" id="A0A1G9CK98"/>
<dbReference type="InterPro" id="IPR051314">
    <property type="entry name" value="AAA_ATPase_RarA/MGS1/WRNIP1"/>
</dbReference>
<dbReference type="GO" id="GO:0017116">
    <property type="term" value="F:single-stranded DNA helicase activity"/>
    <property type="evidence" value="ECO:0007669"/>
    <property type="project" value="TreeGrafter"/>
</dbReference>
<evidence type="ECO:0000259" key="4">
    <source>
        <dbReference type="SMART" id="SM00382"/>
    </source>
</evidence>
<dbReference type="GO" id="GO:0000731">
    <property type="term" value="P:DNA synthesis involved in DNA repair"/>
    <property type="evidence" value="ECO:0007669"/>
    <property type="project" value="TreeGrafter"/>
</dbReference>
<dbReference type="STRING" id="407036.SAMN05216243_3415"/>
<dbReference type="Gene3D" id="3.40.50.300">
    <property type="entry name" value="P-loop containing nucleotide triphosphate hydrolases"/>
    <property type="match status" value="1"/>
</dbReference>
<gene>
    <name evidence="5" type="ORF">SAMN05216243_3415</name>
</gene>
<dbReference type="SUPFAM" id="SSF52540">
    <property type="entry name" value="P-loop containing nucleoside triphosphate hydrolases"/>
    <property type="match status" value="1"/>
</dbReference>
<dbReference type="CDD" id="cd00009">
    <property type="entry name" value="AAA"/>
    <property type="match status" value="1"/>
</dbReference>
<dbReference type="FunFam" id="1.10.3710.10:FF:000003">
    <property type="entry name" value="ATPase, AAA family protein"/>
    <property type="match status" value="1"/>
</dbReference>
<dbReference type="InterPro" id="IPR032423">
    <property type="entry name" value="AAA_assoc_2"/>
</dbReference>
<comment type="similarity">
    <text evidence="1">Belongs to the AAA ATPase family. RarA/MGS1/WRNIP1 subfamily.</text>
</comment>
<dbReference type="SUPFAM" id="SSF48019">
    <property type="entry name" value="post-AAA+ oligomerization domain-like"/>
    <property type="match status" value="1"/>
</dbReference>
<evidence type="ECO:0000313" key="6">
    <source>
        <dbReference type="Proteomes" id="UP000198694"/>
    </source>
</evidence>
<dbReference type="GO" id="GO:0006261">
    <property type="term" value="P:DNA-templated DNA replication"/>
    <property type="evidence" value="ECO:0007669"/>
    <property type="project" value="TreeGrafter"/>
</dbReference>
<feature type="domain" description="AAA+ ATPase" evidence="4">
    <location>
        <begin position="40"/>
        <end position="151"/>
    </location>
</feature>
<dbReference type="InterPro" id="IPR021886">
    <property type="entry name" value="MgsA_C"/>
</dbReference>
<evidence type="ECO:0000256" key="3">
    <source>
        <dbReference type="ARBA" id="ARBA00022840"/>
    </source>
</evidence>